<dbReference type="InterPro" id="IPR036365">
    <property type="entry name" value="PGBD-like_sf"/>
</dbReference>
<proteinExistence type="inferred from homology"/>
<dbReference type="RefSeq" id="YP_002516952.1">
    <property type="nucleotide sequence ID" value="NC_011916.1"/>
</dbReference>
<dbReference type="InterPro" id="IPR036366">
    <property type="entry name" value="PGBDSf"/>
</dbReference>
<evidence type="ECO:0000256" key="3">
    <source>
        <dbReference type="ARBA" id="ARBA00022679"/>
    </source>
</evidence>
<sequence>MMRFTRTCGALAATLSLLSLEVAQAQSQRPPVVGARPVQSGPIVAPRPAVIPPDLSAVQLSVEQVEVLRAVLGDAYSHGFAMTAFSPDRAIELYMAGDPASRAAGQAQLVSLTLAYARAVRTGRLPISAFKAEWGLRPAAYDPTPEFVAAVQQGRLAEWLETLPPPYTGYQALRTGLATYRDIAAKGGWLPIAAGPELKEGVTGARVVALEARLAAEDPTVAVDAAPVFDAALTQAVQRAQKRFGLNPNGIVDRATLAALNIPVERRIDQIVANMERWRWLPQTLPAERIQVNVAAAILSVFHHDTPTLTMRAVTGRPGDETPMLSSMIHSIVLNPPWNVPQSIASKEIWPKERASPGYLARNDFIVIPIEGGGTRLQQKAGPLAALGKVKFDFNNPYGVYLHDTPSRSRFDSFSRLASHGCVRLQKPIELVNEVMRDDPTWTPEKVNETLASGETVRAKLPQQIAVYLLYWTAYVTPDGQVNFRQDPYGWDRDLVQRIAAL</sequence>
<dbReference type="UniPathway" id="UPA00219"/>
<organism evidence="10 11">
    <name type="scientific">Caulobacter vibrioides (strain NA1000 / CB15N)</name>
    <name type="common">Caulobacter crescentus</name>
    <dbReference type="NCBI Taxonomy" id="565050"/>
    <lineage>
        <taxon>Bacteria</taxon>
        <taxon>Pseudomonadati</taxon>
        <taxon>Pseudomonadota</taxon>
        <taxon>Alphaproteobacteria</taxon>
        <taxon>Caulobacterales</taxon>
        <taxon>Caulobacteraceae</taxon>
        <taxon>Caulobacter</taxon>
    </lineage>
</organism>
<name>A0A0H3C6Z6_CAUVN</name>
<dbReference type="CDD" id="cd16913">
    <property type="entry name" value="YkuD_like"/>
    <property type="match status" value="1"/>
</dbReference>
<dbReference type="Pfam" id="PF03734">
    <property type="entry name" value="YkuD"/>
    <property type="match status" value="1"/>
</dbReference>
<dbReference type="GO" id="GO:0016740">
    <property type="term" value="F:transferase activity"/>
    <property type="evidence" value="ECO:0007669"/>
    <property type="project" value="UniProtKB-KW"/>
</dbReference>
<evidence type="ECO:0000256" key="8">
    <source>
        <dbReference type="SAM" id="SignalP"/>
    </source>
</evidence>
<dbReference type="GO" id="GO:0071555">
    <property type="term" value="P:cell wall organization"/>
    <property type="evidence" value="ECO:0007669"/>
    <property type="project" value="UniProtKB-UniRule"/>
</dbReference>
<comment type="pathway">
    <text evidence="1 7">Cell wall biogenesis; peptidoglycan biosynthesis.</text>
</comment>
<feature type="domain" description="L,D-TPase catalytic" evidence="9">
    <location>
        <begin position="288"/>
        <end position="448"/>
    </location>
</feature>
<gene>
    <name evidence="10" type="primary">ldtD</name>
    <name evidence="10" type="ordered locus">CCNA_01579</name>
</gene>
<feature type="active site" description="Nucleophile" evidence="7">
    <location>
        <position position="422"/>
    </location>
</feature>
<dbReference type="InterPro" id="IPR045380">
    <property type="entry name" value="LD_TPept_scaffold_dom"/>
</dbReference>
<evidence type="ECO:0000256" key="2">
    <source>
        <dbReference type="ARBA" id="ARBA00005992"/>
    </source>
</evidence>
<dbReference type="GO" id="GO:0009252">
    <property type="term" value="P:peptidoglycan biosynthetic process"/>
    <property type="evidence" value="ECO:0007669"/>
    <property type="project" value="UniProtKB-UniPathway"/>
</dbReference>
<dbReference type="Pfam" id="PF01471">
    <property type="entry name" value="PG_binding_1"/>
    <property type="match status" value="1"/>
</dbReference>
<feature type="chain" id="PRO_5002605969" evidence="8">
    <location>
        <begin position="26"/>
        <end position="502"/>
    </location>
</feature>
<keyword evidence="6 7" id="KW-0961">Cell wall biogenesis/degradation</keyword>
<dbReference type="GeneID" id="7331557"/>
<keyword evidence="11" id="KW-1185">Reference proteome</keyword>
<dbReference type="PhylomeDB" id="A0A0H3C6Z6"/>
<dbReference type="HOGENOM" id="CLU_020360_3_2_5"/>
<dbReference type="PANTHER" id="PTHR41533:SF2">
    <property type="entry name" value="BLR7131 PROTEIN"/>
    <property type="match status" value="1"/>
</dbReference>
<protein>
    <submittedName>
        <fullName evidence="10">L,D-transpeptidase LdtD</fullName>
    </submittedName>
</protein>
<dbReference type="Proteomes" id="UP000001364">
    <property type="component" value="Chromosome"/>
</dbReference>
<dbReference type="InterPro" id="IPR005490">
    <property type="entry name" value="LD_TPept_cat_dom"/>
</dbReference>
<dbReference type="SUPFAM" id="SSF47090">
    <property type="entry name" value="PGBD-like"/>
    <property type="match status" value="1"/>
</dbReference>
<dbReference type="GO" id="GO:0004180">
    <property type="term" value="F:carboxypeptidase activity"/>
    <property type="evidence" value="ECO:0007669"/>
    <property type="project" value="UniProtKB-ARBA"/>
</dbReference>
<dbReference type="RefSeq" id="WP_010919385.1">
    <property type="nucleotide sequence ID" value="NC_011916.1"/>
</dbReference>
<dbReference type="SUPFAM" id="SSF141523">
    <property type="entry name" value="L,D-transpeptidase catalytic domain-like"/>
    <property type="match status" value="1"/>
</dbReference>
<comment type="similarity">
    <text evidence="2">Belongs to the YkuD family.</text>
</comment>
<dbReference type="GO" id="GO:0008360">
    <property type="term" value="P:regulation of cell shape"/>
    <property type="evidence" value="ECO:0007669"/>
    <property type="project" value="UniProtKB-UniRule"/>
</dbReference>
<keyword evidence="4 7" id="KW-0133">Cell shape</keyword>
<dbReference type="Pfam" id="PF20142">
    <property type="entry name" value="Scaffold"/>
    <property type="match status" value="1"/>
</dbReference>
<dbReference type="PATRIC" id="fig|565050.3.peg.1557"/>
<dbReference type="EMBL" id="CP001340">
    <property type="protein sequence ID" value="ACL95044.1"/>
    <property type="molecule type" value="Genomic_DNA"/>
</dbReference>
<dbReference type="PANTHER" id="PTHR41533">
    <property type="entry name" value="L,D-TRANSPEPTIDASE HI_1667-RELATED"/>
    <property type="match status" value="1"/>
</dbReference>
<dbReference type="OrthoDB" id="9778545at2"/>
<evidence type="ECO:0000259" key="9">
    <source>
        <dbReference type="PROSITE" id="PS52029"/>
    </source>
</evidence>
<dbReference type="Gene3D" id="1.10.101.10">
    <property type="entry name" value="PGBD-like superfamily/PGBD"/>
    <property type="match status" value="1"/>
</dbReference>
<feature type="signal peptide" evidence="8">
    <location>
        <begin position="1"/>
        <end position="25"/>
    </location>
</feature>
<accession>A0A0H3C6Z6</accession>
<evidence type="ECO:0000256" key="7">
    <source>
        <dbReference type="PROSITE-ProRule" id="PRU01373"/>
    </source>
</evidence>
<dbReference type="InterPro" id="IPR052905">
    <property type="entry name" value="LD-transpeptidase_YkuD-like"/>
</dbReference>
<evidence type="ECO:0000256" key="4">
    <source>
        <dbReference type="ARBA" id="ARBA00022960"/>
    </source>
</evidence>
<dbReference type="AlphaFoldDB" id="A0A0H3C6Z6"/>
<dbReference type="Gene3D" id="2.40.440.10">
    <property type="entry name" value="L,D-transpeptidase catalytic domain-like"/>
    <property type="match status" value="1"/>
</dbReference>
<dbReference type="InterPro" id="IPR038063">
    <property type="entry name" value="Transpep_catalytic_dom"/>
</dbReference>
<evidence type="ECO:0000256" key="5">
    <source>
        <dbReference type="ARBA" id="ARBA00022984"/>
    </source>
</evidence>
<keyword evidence="8" id="KW-0732">Signal</keyword>
<evidence type="ECO:0000256" key="1">
    <source>
        <dbReference type="ARBA" id="ARBA00004752"/>
    </source>
</evidence>
<dbReference type="InterPro" id="IPR002477">
    <property type="entry name" value="Peptidoglycan-bd-like"/>
</dbReference>
<dbReference type="PROSITE" id="PS52029">
    <property type="entry name" value="LD_TPASE"/>
    <property type="match status" value="1"/>
</dbReference>
<reference evidence="10 11" key="1">
    <citation type="journal article" date="2010" name="J. Bacteriol.">
        <title>The genetic basis of laboratory adaptation in Caulobacter crescentus.</title>
        <authorList>
            <person name="Marks M.E."/>
            <person name="Castro-Rojas C.M."/>
            <person name="Teiling C."/>
            <person name="Du L."/>
            <person name="Kapatral V."/>
            <person name="Walunas T.L."/>
            <person name="Crosson S."/>
        </authorList>
    </citation>
    <scope>NUCLEOTIDE SEQUENCE [LARGE SCALE GENOMIC DNA]</scope>
    <source>
        <strain evidence="11">NA1000 / CB15N</strain>
    </source>
</reference>
<evidence type="ECO:0000313" key="11">
    <source>
        <dbReference type="Proteomes" id="UP000001364"/>
    </source>
</evidence>
<evidence type="ECO:0000313" key="10">
    <source>
        <dbReference type="EMBL" id="ACL95044.1"/>
    </source>
</evidence>
<feature type="active site" description="Proton donor/acceptor" evidence="7">
    <location>
        <position position="403"/>
    </location>
</feature>
<dbReference type="SMR" id="A0A0H3C6Z6"/>
<keyword evidence="5 7" id="KW-0573">Peptidoglycan synthesis</keyword>
<dbReference type="KEGG" id="ccs:CCNA_01579"/>
<evidence type="ECO:0000256" key="6">
    <source>
        <dbReference type="ARBA" id="ARBA00023316"/>
    </source>
</evidence>
<keyword evidence="3" id="KW-0808">Transferase</keyword>